<protein>
    <submittedName>
        <fullName evidence="1">Uncharacterized protein</fullName>
    </submittedName>
</protein>
<dbReference type="AlphaFoldDB" id="A0A9D1P266"/>
<name>A0A9D1P266_9FIRM</name>
<evidence type="ECO:0000313" key="2">
    <source>
        <dbReference type="Proteomes" id="UP000824169"/>
    </source>
</evidence>
<dbReference type="Proteomes" id="UP000824169">
    <property type="component" value="Unassembled WGS sequence"/>
</dbReference>
<dbReference type="EMBL" id="DVOO01000013">
    <property type="protein sequence ID" value="HIV25109.1"/>
    <property type="molecule type" value="Genomic_DNA"/>
</dbReference>
<reference evidence="1" key="1">
    <citation type="submission" date="2020-10" db="EMBL/GenBank/DDBJ databases">
        <authorList>
            <person name="Gilroy R."/>
        </authorList>
    </citation>
    <scope>NUCLEOTIDE SEQUENCE</scope>
    <source>
        <strain evidence="1">CHK188-20938</strain>
    </source>
</reference>
<comment type="caution">
    <text evidence="1">The sequence shown here is derived from an EMBL/GenBank/DDBJ whole genome shotgun (WGS) entry which is preliminary data.</text>
</comment>
<evidence type="ECO:0000313" key="1">
    <source>
        <dbReference type="EMBL" id="HIV25109.1"/>
    </source>
</evidence>
<reference evidence="1" key="2">
    <citation type="journal article" date="2021" name="PeerJ">
        <title>Extensive microbial diversity within the chicken gut microbiome revealed by metagenomics and culture.</title>
        <authorList>
            <person name="Gilroy R."/>
            <person name="Ravi A."/>
            <person name="Getino M."/>
            <person name="Pursley I."/>
            <person name="Horton D.L."/>
            <person name="Alikhan N.F."/>
            <person name="Baker D."/>
            <person name="Gharbi K."/>
            <person name="Hall N."/>
            <person name="Watson M."/>
            <person name="Adriaenssens E.M."/>
            <person name="Foster-Nyarko E."/>
            <person name="Jarju S."/>
            <person name="Secka A."/>
            <person name="Antonio M."/>
            <person name="Oren A."/>
            <person name="Chaudhuri R.R."/>
            <person name="La Ragione R."/>
            <person name="Hildebrand F."/>
            <person name="Pallen M.J."/>
        </authorList>
    </citation>
    <scope>NUCLEOTIDE SEQUENCE</scope>
    <source>
        <strain evidence="1">CHK188-20938</strain>
    </source>
</reference>
<sequence length="94" mass="10743">MSNEALLLAHLKKKDELLFVLRKLHEAIPKSPKKSRVRAEQYYELLTNLVNCNYAPVLALEAQQAPNELIRHTWDTLISDAKEQVFGSGGRKEN</sequence>
<gene>
    <name evidence="1" type="ORF">IAB71_04875</name>
</gene>
<organism evidence="1 2">
    <name type="scientific">Candidatus Scatomonas pullistercoris</name>
    <dbReference type="NCBI Taxonomy" id="2840920"/>
    <lineage>
        <taxon>Bacteria</taxon>
        <taxon>Bacillati</taxon>
        <taxon>Bacillota</taxon>
        <taxon>Clostridia</taxon>
        <taxon>Lachnospirales</taxon>
        <taxon>Lachnospiraceae</taxon>
        <taxon>Lachnospiraceae incertae sedis</taxon>
        <taxon>Candidatus Scatomonas</taxon>
    </lineage>
</organism>
<proteinExistence type="predicted"/>
<accession>A0A9D1P266</accession>